<feature type="transmembrane region" description="Helical" evidence="13">
    <location>
        <begin position="123"/>
        <end position="139"/>
    </location>
</feature>
<feature type="compositionally biased region" description="Polar residues" evidence="12">
    <location>
        <begin position="1131"/>
        <end position="1141"/>
    </location>
</feature>
<feature type="region of interest" description="Disordered" evidence="12">
    <location>
        <begin position="1115"/>
        <end position="1141"/>
    </location>
</feature>
<dbReference type="InterPro" id="IPR047187">
    <property type="entry name" value="SF1_C_Upf1"/>
</dbReference>
<keyword evidence="10" id="KW-0862">Zinc</keyword>
<comment type="similarity">
    <text evidence="2">Belongs to the DNA2/NAM7 helicase family.</text>
</comment>
<dbReference type="SUPFAM" id="SSF52540">
    <property type="entry name" value="P-loop containing nucleoside triphosphate hydrolases"/>
    <property type="match status" value="1"/>
</dbReference>
<dbReference type="STRING" id="268475.A0A0V1HM26"/>
<dbReference type="Proteomes" id="UP000055024">
    <property type="component" value="Unassembled WGS sequence"/>
</dbReference>
<dbReference type="GO" id="GO:0003677">
    <property type="term" value="F:DNA binding"/>
    <property type="evidence" value="ECO:0007669"/>
    <property type="project" value="InterPro"/>
</dbReference>
<keyword evidence="5" id="KW-0479">Metal-binding</keyword>
<dbReference type="Pfam" id="PF18141">
    <property type="entry name" value="UPF1_1B_dom"/>
    <property type="match status" value="1"/>
</dbReference>
<accession>A0A0V1HM26</accession>
<dbReference type="CDD" id="cd21407">
    <property type="entry name" value="1B_UPF1-like"/>
    <property type="match status" value="1"/>
</dbReference>
<dbReference type="GO" id="GO:0005524">
    <property type="term" value="F:ATP binding"/>
    <property type="evidence" value="ECO:0007669"/>
    <property type="project" value="UniProtKB-KW"/>
</dbReference>
<evidence type="ECO:0000256" key="5">
    <source>
        <dbReference type="ARBA" id="ARBA00022723"/>
    </source>
</evidence>
<organism evidence="15 16">
    <name type="scientific">Trichinella zimbabwensis</name>
    <dbReference type="NCBI Taxonomy" id="268475"/>
    <lineage>
        <taxon>Eukaryota</taxon>
        <taxon>Metazoa</taxon>
        <taxon>Ecdysozoa</taxon>
        <taxon>Nematoda</taxon>
        <taxon>Enoplea</taxon>
        <taxon>Dorylaimia</taxon>
        <taxon>Trichinellida</taxon>
        <taxon>Trichinellidae</taxon>
        <taxon>Trichinella</taxon>
    </lineage>
</organism>
<protein>
    <recommendedName>
        <fullName evidence="3">DNA helicase</fullName>
        <ecNumber evidence="3">3.6.4.12</ecNumber>
    </recommendedName>
</protein>
<comment type="caution">
    <text evidence="15">The sequence shown here is derived from an EMBL/GenBank/DDBJ whole genome shotgun (WGS) entry which is preliminary data.</text>
</comment>
<keyword evidence="13" id="KW-0812">Transmembrane</keyword>
<dbReference type="GO" id="GO:0000184">
    <property type="term" value="P:nuclear-transcribed mRNA catabolic process, nonsense-mediated decay"/>
    <property type="evidence" value="ECO:0007669"/>
    <property type="project" value="TreeGrafter"/>
</dbReference>
<evidence type="ECO:0000256" key="12">
    <source>
        <dbReference type="SAM" id="MobiDB-lite"/>
    </source>
</evidence>
<dbReference type="GO" id="GO:0016491">
    <property type="term" value="F:oxidoreductase activity"/>
    <property type="evidence" value="ECO:0007669"/>
    <property type="project" value="InterPro"/>
</dbReference>
<keyword evidence="7" id="KW-0863">Zinc-finger</keyword>
<dbReference type="FunFam" id="3.40.50.300:FF:000097">
    <property type="entry name" value="Regulator of nonsense transcripts 1"/>
    <property type="match status" value="1"/>
</dbReference>
<dbReference type="GO" id="GO:0008270">
    <property type="term" value="F:zinc ion binding"/>
    <property type="evidence" value="ECO:0007669"/>
    <property type="project" value="UniProtKB-KW"/>
</dbReference>
<dbReference type="Pfam" id="PF13087">
    <property type="entry name" value="AAA_12"/>
    <property type="match status" value="1"/>
</dbReference>
<dbReference type="EMBL" id="JYDP01000046">
    <property type="protein sequence ID" value="KRZ11832.1"/>
    <property type="molecule type" value="Genomic_DNA"/>
</dbReference>
<dbReference type="InterPro" id="IPR040812">
    <property type="entry name" value="UPF1_1B_dom"/>
</dbReference>
<evidence type="ECO:0000256" key="2">
    <source>
        <dbReference type="ARBA" id="ARBA00007913"/>
    </source>
</evidence>
<feature type="region of interest" description="Disordered" evidence="12">
    <location>
        <begin position="1051"/>
        <end position="1084"/>
    </location>
</feature>
<dbReference type="InterPro" id="IPR006935">
    <property type="entry name" value="Helicase/UvrB_N"/>
</dbReference>
<dbReference type="InterPro" id="IPR045055">
    <property type="entry name" value="DNA2/NAM7-like"/>
</dbReference>
<dbReference type="GO" id="GO:0003724">
    <property type="term" value="F:RNA helicase activity"/>
    <property type="evidence" value="ECO:0007669"/>
    <property type="project" value="TreeGrafter"/>
</dbReference>
<sequence length="1141" mass="129700">MDCDSVVVDYAGERFDLTNFACKHPGGSSLIKACNGKRIDSFMNGTEALFGKKHRHSIQAYRLLKHYCLETQKRNFGVDITKPLIGQVGLLREKYWNWAHQPICENLRIFHSEMAEMITQTKWYTVPAVWMPLVIYLAFKGCQQFLLSGISLLSTTVLFLIMFFAGFTLWTFMEYVIHRFGFHWKPSANSERMITLHFLMHGLHHKTPMDKNRLVFPPLIALPVVGFVFVLYKSLLPWPICLTVSSGNLFGYICYDLIHYYLHHGEPSANSYLHQLKVYHYNHHFANTNKGRDRERRGGEAELITNHVAAALGYRSIFGLEDQWRSTVGRRRNVASHGCSVFGGESVCYENAVHYKKVFRELIFKEADYVRQLKEAYNENNVTVRWSYSLKRTRIAYFVFNKIWGTEVNLIPGDELILNSNYDGKVWKASGRVMQVPEKFGEEVGIELMDDRHAPPPDVTSGYSVSFGWRSILSDRMFMALRKLTDDDFVSYAIHRKILGHDFEAPPLNISYPEHYLAPGLAELNHSQVMAVREVLTRNVSLIQGPPGTGKTVTSASIVYHLAKAERTPILVCAPSNVAVDQLAEKINRTGLRVIRMCARSKEAIDSPVSSLALHNQVRSSDGEGELEKLWRLKEKTGKLSTEDERRFRHLRSKFEHDLLTLADVVCCTCVAAGDSRLKDIRFRVVLIDESAQATEPECLIPIVTGARQVILVGDHCQLGPVVTCKEAALRGLNRSLFERLLILGNRPIRLQVQYRMHPLLSLLPNNLFYEGTLQNGVTEQERILEGVDFRWPNSTVPMFFWSTASHEEIPSSGKSYLNRTEAAHIGKVATKFLRCGIRADQIGIITPYEGQRAYIVQHMLLSDPLNNELYQKIEVASVDAFQGREKDIILLSCVRSNEHSRIGFLNDPRRLNVALTRARYGLIIVGNPQVLSHQPMWHSLLSFCRENHCLFDGPLNALKEYEVDFNKEKSNLPVLKTITIKDVLVNNYSQNRNKLPCLPKVNSSCRDELSLMSMGRSQATSSLLSSFDPPIPYNMFMLPTTSQRNAKEGGEVRDHRMPTMRPVPGCRLMSPDRTPSTSGQSITFQSQSDFNQVEIDEALRIQFESMMLSQDTNYEHSEAALSSNKRDDGSSSGFHPASQE</sequence>
<dbReference type="SMART" id="SM00382">
    <property type="entry name" value="AAA"/>
    <property type="match status" value="1"/>
</dbReference>
<keyword evidence="9" id="KW-0347">Helicase</keyword>
<evidence type="ECO:0000256" key="11">
    <source>
        <dbReference type="ARBA" id="ARBA00022840"/>
    </source>
</evidence>
<evidence type="ECO:0000313" key="16">
    <source>
        <dbReference type="Proteomes" id="UP000055024"/>
    </source>
</evidence>
<evidence type="ECO:0000256" key="7">
    <source>
        <dbReference type="ARBA" id="ARBA00022771"/>
    </source>
</evidence>
<dbReference type="PANTHER" id="PTHR10887:SF364">
    <property type="entry name" value="REGULATOR OF NONSENSE TRANSCRIPTS 1"/>
    <property type="match status" value="1"/>
</dbReference>
<evidence type="ECO:0000259" key="14">
    <source>
        <dbReference type="SMART" id="SM00382"/>
    </source>
</evidence>
<dbReference type="InterPro" id="IPR003593">
    <property type="entry name" value="AAA+_ATPase"/>
</dbReference>
<dbReference type="GO" id="GO:0005737">
    <property type="term" value="C:cytoplasm"/>
    <property type="evidence" value="ECO:0007669"/>
    <property type="project" value="UniProtKB-SubCell"/>
</dbReference>
<dbReference type="PANTHER" id="PTHR10887">
    <property type="entry name" value="DNA2/NAM7 HELICASE FAMILY"/>
    <property type="match status" value="1"/>
</dbReference>
<keyword evidence="13" id="KW-0472">Membrane</keyword>
<feature type="domain" description="AAA+ ATPase" evidence="14">
    <location>
        <begin position="537"/>
        <end position="748"/>
    </location>
</feature>
<keyword evidence="4" id="KW-0963">Cytoplasm</keyword>
<gene>
    <name evidence="15" type="primary">Upf1</name>
    <name evidence="15" type="ORF">T11_8220</name>
</gene>
<dbReference type="Pfam" id="PF04116">
    <property type="entry name" value="FA_hydroxylase"/>
    <property type="match status" value="1"/>
</dbReference>
<dbReference type="InterPro" id="IPR041677">
    <property type="entry name" value="DNA2/NAM7_AAA_11"/>
</dbReference>
<keyword evidence="6" id="KW-0547">Nucleotide-binding</keyword>
<dbReference type="InterPro" id="IPR036400">
    <property type="entry name" value="Cyt_B5-like_heme/steroid_sf"/>
</dbReference>
<dbReference type="Gene3D" id="3.40.50.300">
    <property type="entry name" value="P-loop containing nucleotide triphosphate hydrolases"/>
    <property type="match status" value="2"/>
</dbReference>
<evidence type="ECO:0000256" key="10">
    <source>
        <dbReference type="ARBA" id="ARBA00022833"/>
    </source>
</evidence>
<feature type="compositionally biased region" description="Basic and acidic residues" evidence="12">
    <location>
        <begin position="1115"/>
        <end position="1130"/>
    </location>
</feature>
<dbReference type="Gene3D" id="6.10.140.1240">
    <property type="match status" value="1"/>
</dbReference>
<dbReference type="OrthoDB" id="2204368at2759"/>
<dbReference type="GO" id="GO:0003678">
    <property type="term" value="F:DNA helicase activity"/>
    <property type="evidence" value="ECO:0007669"/>
    <property type="project" value="UniProtKB-EC"/>
</dbReference>
<evidence type="ECO:0000313" key="15">
    <source>
        <dbReference type="EMBL" id="KRZ11832.1"/>
    </source>
</evidence>
<dbReference type="InterPro" id="IPR027417">
    <property type="entry name" value="P-loop_NTPase"/>
</dbReference>
<dbReference type="SUPFAM" id="SSF55856">
    <property type="entry name" value="Cytochrome b5-like heme/steroid binding domain"/>
    <property type="match status" value="1"/>
</dbReference>
<evidence type="ECO:0000256" key="8">
    <source>
        <dbReference type="ARBA" id="ARBA00022801"/>
    </source>
</evidence>
<dbReference type="GO" id="GO:0005506">
    <property type="term" value="F:iron ion binding"/>
    <property type="evidence" value="ECO:0007669"/>
    <property type="project" value="InterPro"/>
</dbReference>
<feature type="transmembrane region" description="Helical" evidence="13">
    <location>
        <begin position="145"/>
        <end position="170"/>
    </location>
</feature>
<dbReference type="CDD" id="cd18039">
    <property type="entry name" value="DEXXQc_UPF1"/>
    <property type="match status" value="1"/>
</dbReference>
<evidence type="ECO:0000256" key="6">
    <source>
        <dbReference type="ARBA" id="ARBA00022741"/>
    </source>
</evidence>
<comment type="subcellular location">
    <subcellularLocation>
        <location evidence="1">Cytoplasm</location>
    </subcellularLocation>
</comment>
<reference evidence="15 16" key="1">
    <citation type="submission" date="2015-01" db="EMBL/GenBank/DDBJ databases">
        <title>Evolution of Trichinella species and genotypes.</title>
        <authorList>
            <person name="Korhonen P.K."/>
            <person name="Edoardo P."/>
            <person name="Giuseppe L.R."/>
            <person name="Gasser R.B."/>
        </authorList>
    </citation>
    <scope>NUCLEOTIDE SEQUENCE [LARGE SCALE GENOMIC DNA]</scope>
    <source>
        <strain evidence="15">ISS1029</strain>
    </source>
</reference>
<dbReference type="CDD" id="cd18808">
    <property type="entry name" value="SF1_C_Upf1"/>
    <property type="match status" value="1"/>
</dbReference>
<dbReference type="EC" id="3.6.4.12" evidence="3"/>
<dbReference type="AlphaFoldDB" id="A0A0V1HM26"/>
<dbReference type="GO" id="GO:0016787">
    <property type="term" value="F:hydrolase activity"/>
    <property type="evidence" value="ECO:0007669"/>
    <property type="project" value="UniProtKB-KW"/>
</dbReference>
<keyword evidence="13" id="KW-1133">Transmembrane helix</keyword>
<dbReference type="GO" id="GO:0008610">
    <property type="term" value="P:lipid biosynthetic process"/>
    <property type="evidence" value="ECO:0007669"/>
    <property type="project" value="InterPro"/>
</dbReference>
<keyword evidence="11" id="KW-0067">ATP-binding</keyword>
<evidence type="ECO:0000256" key="13">
    <source>
        <dbReference type="SAM" id="Phobius"/>
    </source>
</evidence>
<evidence type="ECO:0000256" key="1">
    <source>
        <dbReference type="ARBA" id="ARBA00004496"/>
    </source>
</evidence>
<dbReference type="Gene3D" id="2.40.30.230">
    <property type="match status" value="1"/>
</dbReference>
<keyword evidence="8" id="KW-0378">Hydrolase</keyword>
<feature type="transmembrane region" description="Helical" evidence="13">
    <location>
        <begin position="214"/>
        <end position="232"/>
    </location>
</feature>
<evidence type="ECO:0000256" key="9">
    <source>
        <dbReference type="ARBA" id="ARBA00022806"/>
    </source>
</evidence>
<dbReference type="Gene3D" id="3.10.120.10">
    <property type="entry name" value="Cytochrome b5-like heme/steroid binding domain"/>
    <property type="match status" value="1"/>
</dbReference>
<proteinExistence type="inferred from homology"/>
<dbReference type="InterPro" id="IPR041679">
    <property type="entry name" value="DNA2/NAM7-like_C"/>
</dbReference>
<name>A0A0V1HM26_9BILA</name>
<keyword evidence="16" id="KW-1185">Reference proteome</keyword>
<dbReference type="InterPro" id="IPR006694">
    <property type="entry name" value="Fatty_acid_hydroxylase"/>
</dbReference>
<dbReference type="Pfam" id="PF04851">
    <property type="entry name" value="ResIII"/>
    <property type="match status" value="1"/>
</dbReference>
<dbReference type="Pfam" id="PF13086">
    <property type="entry name" value="AAA_11"/>
    <property type="match status" value="1"/>
</dbReference>
<feature type="compositionally biased region" description="Polar residues" evidence="12">
    <location>
        <begin position="1074"/>
        <end position="1084"/>
    </location>
</feature>
<evidence type="ECO:0000256" key="4">
    <source>
        <dbReference type="ARBA" id="ARBA00022490"/>
    </source>
</evidence>
<evidence type="ECO:0000256" key="3">
    <source>
        <dbReference type="ARBA" id="ARBA00012551"/>
    </source>
</evidence>